<evidence type="ECO:0000256" key="5">
    <source>
        <dbReference type="ARBA" id="ARBA00018429"/>
    </source>
</evidence>
<dbReference type="FunFam" id="3.40.470.10:FF:000001">
    <property type="entry name" value="Uracil-DNA glycosylase"/>
    <property type="match status" value="1"/>
</dbReference>
<keyword evidence="8 9" id="KW-0234">DNA repair</keyword>
<protein>
    <recommendedName>
        <fullName evidence="5 9">Uracil-DNA glycosylase</fullName>
        <shortName evidence="9">UDG</shortName>
        <ecNumber evidence="4 9">3.2.2.27</ecNumber>
    </recommendedName>
</protein>
<name>A0A2T3FWB2_9FIRM</name>
<evidence type="ECO:0000313" key="14">
    <source>
        <dbReference type="EMBL" id="PST39541.1"/>
    </source>
</evidence>
<evidence type="ECO:0000256" key="2">
    <source>
        <dbReference type="ARBA" id="ARBA00002631"/>
    </source>
</evidence>
<dbReference type="EMBL" id="JAJDKZ010000024">
    <property type="protein sequence ID" value="MCB8610749.1"/>
    <property type="molecule type" value="Genomic_DNA"/>
</dbReference>
<dbReference type="InterPro" id="IPR036895">
    <property type="entry name" value="Uracil-DNA_glycosylase-like_sf"/>
</dbReference>
<dbReference type="SMART" id="SM00987">
    <property type="entry name" value="UreE_C"/>
    <property type="match status" value="1"/>
</dbReference>
<evidence type="ECO:0000256" key="3">
    <source>
        <dbReference type="ARBA" id="ARBA00008184"/>
    </source>
</evidence>
<evidence type="ECO:0000256" key="6">
    <source>
        <dbReference type="ARBA" id="ARBA00022763"/>
    </source>
</evidence>
<reference evidence="13" key="3">
    <citation type="submission" date="2021-10" db="EMBL/GenBank/DDBJ databases">
        <title>Collection of gut derived symbiotic bacterial strains cultured from healthy donors.</title>
        <authorList>
            <person name="Lin H."/>
            <person name="Littmann E."/>
            <person name="Kohout C."/>
            <person name="Pamer E.G."/>
        </authorList>
    </citation>
    <scope>NUCLEOTIDE SEQUENCE</scope>
    <source>
        <strain evidence="13">DFI.4.48</strain>
    </source>
</reference>
<dbReference type="Proteomes" id="UP001198439">
    <property type="component" value="Unassembled WGS sequence"/>
</dbReference>
<accession>A0A2T3FWB2</accession>
<dbReference type="InterPro" id="IPR005122">
    <property type="entry name" value="Uracil-DNA_glycosylase-like"/>
</dbReference>
<dbReference type="PANTHER" id="PTHR11264:SF0">
    <property type="entry name" value="URACIL-DNA GLYCOSYLASE"/>
    <property type="match status" value="1"/>
</dbReference>
<proteinExistence type="inferred from homology"/>
<reference evidence="15" key="1">
    <citation type="submission" date="2018-03" db="EMBL/GenBank/DDBJ databases">
        <title>Lachnoclostridium SNUG30370 gen.nov., sp.nov., isolated from human faeces.</title>
        <authorList>
            <person name="Seo B."/>
            <person name="Jeon K."/>
            <person name="Ko G."/>
        </authorList>
    </citation>
    <scope>NUCLEOTIDE SEQUENCE [LARGE SCALE GENOMIC DNA]</scope>
    <source>
        <strain evidence="15">SNUG30370</strain>
    </source>
</reference>
<evidence type="ECO:0000256" key="10">
    <source>
        <dbReference type="PROSITE-ProRule" id="PRU10072"/>
    </source>
</evidence>
<evidence type="ECO:0000256" key="8">
    <source>
        <dbReference type="ARBA" id="ARBA00023204"/>
    </source>
</evidence>
<dbReference type="InterPro" id="IPR002043">
    <property type="entry name" value="UDG_fam1"/>
</dbReference>
<dbReference type="Proteomes" id="UP000241201">
    <property type="component" value="Unassembled WGS sequence"/>
</dbReference>
<dbReference type="NCBIfam" id="NF003589">
    <property type="entry name" value="PRK05254.1-2"/>
    <property type="match status" value="1"/>
</dbReference>
<dbReference type="CDD" id="cd10027">
    <property type="entry name" value="UDG-F1-like"/>
    <property type="match status" value="1"/>
</dbReference>
<evidence type="ECO:0000256" key="4">
    <source>
        <dbReference type="ARBA" id="ARBA00012030"/>
    </source>
</evidence>
<dbReference type="PROSITE" id="PS00130">
    <property type="entry name" value="U_DNA_GLYCOSYLASE"/>
    <property type="match status" value="1"/>
</dbReference>
<evidence type="ECO:0000256" key="11">
    <source>
        <dbReference type="RuleBase" id="RU003780"/>
    </source>
</evidence>
<evidence type="ECO:0000256" key="7">
    <source>
        <dbReference type="ARBA" id="ARBA00022801"/>
    </source>
</evidence>
<feature type="active site" description="Proton acceptor" evidence="9 10">
    <location>
        <position position="60"/>
    </location>
</feature>
<comment type="catalytic activity">
    <reaction evidence="1 9 11">
        <text>Hydrolyzes single-stranded DNA or mismatched double-stranded DNA and polynucleotides, releasing free uracil.</text>
        <dbReference type="EC" id="3.2.2.27"/>
    </reaction>
</comment>
<dbReference type="InterPro" id="IPR018085">
    <property type="entry name" value="Ura-DNA_Glyclase_AS"/>
</dbReference>
<dbReference type="GO" id="GO:0005737">
    <property type="term" value="C:cytoplasm"/>
    <property type="evidence" value="ECO:0007669"/>
    <property type="project" value="UniProtKB-SubCell"/>
</dbReference>
<dbReference type="SUPFAM" id="SSF52141">
    <property type="entry name" value="Uracil-DNA glycosylase-like"/>
    <property type="match status" value="1"/>
</dbReference>
<comment type="similarity">
    <text evidence="3 9 11">Belongs to the uracil-DNA glycosylase (UDG) superfamily. UNG family.</text>
</comment>
<dbReference type="Gene3D" id="3.40.470.10">
    <property type="entry name" value="Uracil-DNA glycosylase-like domain"/>
    <property type="match status" value="1"/>
</dbReference>
<evidence type="ECO:0000313" key="13">
    <source>
        <dbReference type="EMBL" id="MCB8610749.1"/>
    </source>
</evidence>
<feature type="domain" description="Uracil-DNA glycosylase-like" evidence="12">
    <location>
        <begin position="45"/>
        <end position="204"/>
    </location>
</feature>
<dbReference type="PANTHER" id="PTHR11264">
    <property type="entry name" value="URACIL-DNA GLYCOSYLASE"/>
    <property type="match status" value="1"/>
</dbReference>
<evidence type="ECO:0000256" key="1">
    <source>
        <dbReference type="ARBA" id="ARBA00001400"/>
    </source>
</evidence>
<keyword evidence="13" id="KW-0326">Glycosidase</keyword>
<evidence type="ECO:0000313" key="15">
    <source>
        <dbReference type="Proteomes" id="UP000241201"/>
    </source>
</evidence>
<dbReference type="GeneID" id="77471332"/>
<dbReference type="EC" id="3.2.2.27" evidence="4 9"/>
<comment type="function">
    <text evidence="2 9 11">Excises uracil residues from the DNA which can arise as a result of misincorporation of dUMP residues by DNA polymerase or due to deamination of cytosine.</text>
</comment>
<keyword evidence="9" id="KW-0963">Cytoplasm</keyword>
<dbReference type="NCBIfam" id="NF003588">
    <property type="entry name" value="PRK05254.1-1"/>
    <property type="match status" value="1"/>
</dbReference>
<sequence length="219" mass="25299">MNRFKTIVEIESQKEYYQKLHKIIDQEYQTKTIYPPKQQIFRALNLCNFDDVKVVILGQDPYHEPHQANGLAFSVTKDVRIPPSLVNIYKEIHDDLGLPIPNHGDLTYWAKQGVLLLNNVLTVEKGKANSHKGLGWETFTLNVVHYLNEREKPLVFILWGKNAIEKKKYIDSRHLVLTSVHPSPLSAYRGFFGSRPFSKTNEFLIKNGMTPIDWSIPNV</sequence>
<dbReference type="NCBIfam" id="NF003592">
    <property type="entry name" value="PRK05254.1-5"/>
    <property type="match status" value="1"/>
</dbReference>
<dbReference type="GO" id="GO:0097510">
    <property type="term" value="P:base-excision repair, AP site formation via deaminated base removal"/>
    <property type="evidence" value="ECO:0007669"/>
    <property type="project" value="TreeGrafter"/>
</dbReference>
<reference evidence="14" key="2">
    <citation type="journal article" date="2019" name="Int. J. Syst. Evol. Microbiol.">
        <title>Faecalibacillus intestinalis gen. nov., sp. nov. and Faecalibacillus faecis sp. nov., isolated from human faeces.</title>
        <authorList>
            <person name="Seo B."/>
            <person name="Jeon K."/>
            <person name="Baek I."/>
            <person name="Lee Y.M."/>
            <person name="Baek K."/>
            <person name="Ko G."/>
        </authorList>
    </citation>
    <scope>NUCLEOTIDE SEQUENCE</scope>
    <source>
        <strain evidence="14">SNUG30370</strain>
    </source>
</reference>
<dbReference type="NCBIfam" id="NF003591">
    <property type="entry name" value="PRK05254.1-4"/>
    <property type="match status" value="1"/>
</dbReference>
<dbReference type="GO" id="GO:0004844">
    <property type="term" value="F:uracil DNA N-glycosylase activity"/>
    <property type="evidence" value="ECO:0007669"/>
    <property type="project" value="UniProtKB-UniRule"/>
</dbReference>
<dbReference type="Pfam" id="PF03167">
    <property type="entry name" value="UDG"/>
    <property type="match status" value="1"/>
</dbReference>
<evidence type="ECO:0000256" key="9">
    <source>
        <dbReference type="HAMAP-Rule" id="MF_00148"/>
    </source>
</evidence>
<keyword evidence="7 9" id="KW-0378">Hydrolase</keyword>
<organism evidence="14 15">
    <name type="scientific">Faecalibacillus faecis</name>
    <dbReference type="NCBI Taxonomy" id="1982628"/>
    <lineage>
        <taxon>Bacteria</taxon>
        <taxon>Bacillati</taxon>
        <taxon>Bacillota</taxon>
        <taxon>Erysipelotrichia</taxon>
        <taxon>Erysipelotrichales</taxon>
        <taxon>Coprobacillaceae</taxon>
        <taxon>Faecalibacillus</taxon>
    </lineage>
</organism>
<keyword evidence="6 9" id="KW-0227">DNA damage</keyword>
<dbReference type="HAMAP" id="MF_00148">
    <property type="entry name" value="UDG"/>
    <property type="match status" value="1"/>
</dbReference>
<gene>
    <name evidence="9" type="primary">ung</name>
    <name evidence="14" type="ORF">C7U55_09535</name>
    <name evidence="13" type="ORF">LJD69_09100</name>
</gene>
<dbReference type="RefSeq" id="WP_106988381.1">
    <property type="nucleotide sequence ID" value="NZ_DBGCOW010000054.1"/>
</dbReference>
<dbReference type="SMART" id="SM00986">
    <property type="entry name" value="UDG"/>
    <property type="match status" value="1"/>
</dbReference>
<dbReference type="EMBL" id="PYLP01000013">
    <property type="protein sequence ID" value="PST39541.1"/>
    <property type="molecule type" value="Genomic_DNA"/>
</dbReference>
<dbReference type="NCBIfam" id="TIGR00628">
    <property type="entry name" value="ung"/>
    <property type="match status" value="1"/>
</dbReference>
<evidence type="ECO:0000259" key="12">
    <source>
        <dbReference type="SMART" id="SM00986"/>
    </source>
</evidence>
<keyword evidence="15" id="KW-1185">Reference proteome</keyword>
<comment type="subcellular location">
    <subcellularLocation>
        <location evidence="9">Cytoplasm</location>
    </subcellularLocation>
</comment>
<comment type="caution">
    <text evidence="14">The sequence shown here is derived from an EMBL/GenBank/DDBJ whole genome shotgun (WGS) entry which is preliminary data.</text>
</comment>
<dbReference type="AlphaFoldDB" id="A0A2T3FWB2"/>